<dbReference type="SUPFAM" id="SSF51621">
    <property type="entry name" value="Phosphoenolpyruvate/pyruvate domain"/>
    <property type="match status" value="1"/>
</dbReference>
<protein>
    <submittedName>
        <fullName evidence="2">Phosphoenolpyruvate phosphomutase</fullName>
    </submittedName>
</protein>
<dbReference type="InterPro" id="IPR015813">
    <property type="entry name" value="Pyrv/PenolPyrv_kinase-like_dom"/>
</dbReference>
<comment type="similarity">
    <text evidence="1">Belongs to the isocitrate lyase/PEP mutase superfamily. PEP mutase family.</text>
</comment>
<dbReference type="GO" id="GO:0003824">
    <property type="term" value="F:catalytic activity"/>
    <property type="evidence" value="ECO:0007669"/>
    <property type="project" value="InterPro"/>
</dbReference>
<accession>A0A1G6L6F5</accession>
<keyword evidence="3" id="KW-1185">Reference proteome</keyword>
<dbReference type="InterPro" id="IPR039556">
    <property type="entry name" value="ICL/PEPM"/>
</dbReference>
<sequence>MAVNRAERKRAAMRAGLAAEGPYVAVGAHDAMSSQLIEAYGFDAVWVSGFGIATMTHALPDLNLTTMTETLAASVRIDGATDLPVLADCDNGFGGLTNVVRTVVEFERAGIAGVCIEDNLFPKRNSLYTGESKRELIPTEEQARRIRAGKNAQETDSFVLVARVEALIAGHGVEAACERADAYVEAGADAILIHSKDKSLQEIEGFLAGWDGLGRTPLVAVPTLFPDYTDHELYQKGFQMVILANHPMRAAVQAMEQTLDVLRSERKAAAVDPHIASVDHVFELVKTKETIALEETGG</sequence>
<dbReference type="OrthoDB" id="8629576at2"/>
<evidence type="ECO:0000313" key="2">
    <source>
        <dbReference type="EMBL" id="SDC38703.1"/>
    </source>
</evidence>
<evidence type="ECO:0000256" key="1">
    <source>
        <dbReference type="ARBA" id="ARBA00038455"/>
    </source>
</evidence>
<name>A0A1G6L6F5_9ACTN</name>
<dbReference type="PANTHER" id="PTHR42905:SF7">
    <property type="entry name" value="PHOSPHOENOLPYRUVATE PHOSPHOMUTASE"/>
    <property type="match status" value="1"/>
</dbReference>
<gene>
    <name evidence="2" type="ORF">SAMN05660690_1218</name>
</gene>
<dbReference type="STRING" id="1190417.SAMN05660690_1218"/>
<dbReference type="InterPro" id="IPR040442">
    <property type="entry name" value="Pyrv_kinase-like_dom_sf"/>
</dbReference>
<reference evidence="3" key="1">
    <citation type="submission" date="2016-10" db="EMBL/GenBank/DDBJ databases">
        <authorList>
            <person name="Varghese N."/>
            <person name="Submissions S."/>
        </authorList>
    </citation>
    <scope>NUCLEOTIDE SEQUENCE [LARGE SCALE GENOMIC DNA]</scope>
    <source>
        <strain evidence="3">DSM 45421</strain>
    </source>
</reference>
<dbReference type="AlphaFoldDB" id="A0A1G6L6F5"/>
<dbReference type="CDD" id="cd00377">
    <property type="entry name" value="ICL_PEPM"/>
    <property type="match status" value="1"/>
</dbReference>
<keyword evidence="2" id="KW-0670">Pyruvate</keyword>
<dbReference type="PANTHER" id="PTHR42905">
    <property type="entry name" value="PHOSPHOENOLPYRUVATE CARBOXYLASE"/>
    <property type="match status" value="1"/>
</dbReference>
<dbReference type="Pfam" id="PF13714">
    <property type="entry name" value="PEP_mutase"/>
    <property type="match status" value="1"/>
</dbReference>
<organism evidence="2 3">
    <name type="scientific">Geodermatophilus telluris</name>
    <dbReference type="NCBI Taxonomy" id="1190417"/>
    <lineage>
        <taxon>Bacteria</taxon>
        <taxon>Bacillati</taxon>
        <taxon>Actinomycetota</taxon>
        <taxon>Actinomycetes</taxon>
        <taxon>Geodermatophilales</taxon>
        <taxon>Geodermatophilaceae</taxon>
        <taxon>Geodermatophilus</taxon>
    </lineage>
</organism>
<dbReference type="Gene3D" id="3.20.20.60">
    <property type="entry name" value="Phosphoenolpyruvate-binding domains"/>
    <property type="match status" value="1"/>
</dbReference>
<proteinExistence type="inferred from homology"/>
<evidence type="ECO:0000313" key="3">
    <source>
        <dbReference type="Proteomes" id="UP000199416"/>
    </source>
</evidence>
<dbReference type="Proteomes" id="UP000199416">
    <property type="component" value="Unassembled WGS sequence"/>
</dbReference>
<dbReference type="EMBL" id="FMZF01000002">
    <property type="protein sequence ID" value="SDC38703.1"/>
    <property type="molecule type" value="Genomic_DNA"/>
</dbReference>